<keyword evidence="2" id="KW-1185">Reference proteome</keyword>
<gene>
    <name evidence="1" type="ORF">SAMN05421541_106173</name>
</gene>
<dbReference type="Pfam" id="PF09844">
    <property type="entry name" value="DUF2071"/>
    <property type="match status" value="1"/>
</dbReference>
<evidence type="ECO:0000313" key="1">
    <source>
        <dbReference type="EMBL" id="SFF11882.1"/>
    </source>
</evidence>
<dbReference type="EMBL" id="FONV01000006">
    <property type="protein sequence ID" value="SFF11882.1"/>
    <property type="molecule type" value="Genomic_DNA"/>
</dbReference>
<reference evidence="1 2" key="1">
    <citation type="submission" date="2016-10" db="EMBL/GenBank/DDBJ databases">
        <authorList>
            <person name="de Groot N.N."/>
        </authorList>
    </citation>
    <scope>NUCLEOTIDE SEQUENCE [LARGE SCALE GENOMIC DNA]</scope>
    <source>
        <strain evidence="1 2">DSM 43019</strain>
    </source>
</reference>
<dbReference type="RefSeq" id="WP_093615100.1">
    <property type="nucleotide sequence ID" value="NZ_BOMT01000023.1"/>
</dbReference>
<protein>
    <submittedName>
        <fullName evidence="1">Uncharacterized conserved protein (COG2071)</fullName>
    </submittedName>
</protein>
<dbReference type="OrthoDB" id="5492672at2"/>
<dbReference type="InterPro" id="IPR018644">
    <property type="entry name" value="DUF2071"/>
</dbReference>
<dbReference type="AlphaFoldDB" id="A0A1I2G2V7"/>
<dbReference type="STRING" id="35752.SAMN05421541_106173"/>
<dbReference type="Proteomes" id="UP000199645">
    <property type="component" value="Unassembled WGS sequence"/>
</dbReference>
<organism evidence="1 2">
    <name type="scientific">Actinoplanes philippinensis</name>
    <dbReference type="NCBI Taxonomy" id="35752"/>
    <lineage>
        <taxon>Bacteria</taxon>
        <taxon>Bacillati</taxon>
        <taxon>Actinomycetota</taxon>
        <taxon>Actinomycetes</taxon>
        <taxon>Micromonosporales</taxon>
        <taxon>Micromonosporaceae</taxon>
        <taxon>Actinoplanes</taxon>
    </lineage>
</organism>
<accession>A0A1I2G2V7</accession>
<sequence>MRTPRMASVIERRLLVNYRTDPEVTARLLPAPLRPQVVNGWAVSGICLIRLSGVRPATVPMPFGVRSENAAHRIAVEWDTADGVAHGVYIPRRDTGSLLTTWAGGRIFPGHHSRARFDVRETADELQININDDTQGVRVEAHVRTTRALTGSHLFTGAAEASEFFRRGCDGFSATPDPDRLDGVRLSSGEWRVTPVEPVSVRSSFFDDPVNFPHGTAILDCGLVMRDLAAEWSALPPMAVRPAAVASR</sequence>
<proteinExistence type="predicted"/>
<name>A0A1I2G2V7_9ACTN</name>
<evidence type="ECO:0000313" key="2">
    <source>
        <dbReference type="Proteomes" id="UP000199645"/>
    </source>
</evidence>